<dbReference type="InParanoid" id="A0A5F7ZAA0"/>
<dbReference type="GeneTree" id="ENSGT01150000286943"/>
<dbReference type="AlphaFoldDB" id="A0A5F7ZAA0"/>
<dbReference type="OMA" id="HRAWLPN"/>
<sequence length="117" mass="12505">KLYRDAKGSRIASYLFIYLDRVSLLLPRLECSGAILAHCNLCLPGSSNSPASVSQVAGITGMCHHAWLIFVLLVETGFHHVGQASVELLTSSDVPTSASPSTGITGMSHRAWLPNDL</sequence>
<dbReference type="PANTHER" id="PTHR12138">
    <property type="entry name" value="PRIMATE-EXPANDED PROTEIN FAMILY"/>
    <property type="match status" value="1"/>
</dbReference>
<reference evidence="1" key="4">
    <citation type="submission" date="2025-09" db="UniProtKB">
        <authorList>
            <consortium name="Ensembl"/>
        </authorList>
    </citation>
    <scope>IDENTIFICATION</scope>
    <source>
        <strain evidence="1">17573</strain>
    </source>
</reference>
<dbReference type="Ensembl" id="ENSMMUT00000097619.1">
    <property type="protein sequence ID" value="ENSMMUP00000061549.1"/>
    <property type="gene ID" value="ENSMMUG00000052116.1"/>
</dbReference>
<keyword evidence="2" id="KW-1185">Reference proteome</keyword>
<dbReference type="VEuPathDB" id="HostDB:ENSMMUG00000052116"/>
<evidence type="ECO:0000313" key="2">
    <source>
        <dbReference type="Proteomes" id="UP000006718"/>
    </source>
</evidence>
<organism evidence="1 2">
    <name type="scientific">Macaca mulatta</name>
    <name type="common">Rhesus macaque</name>
    <dbReference type="NCBI Taxonomy" id="9544"/>
    <lineage>
        <taxon>Eukaryota</taxon>
        <taxon>Metazoa</taxon>
        <taxon>Chordata</taxon>
        <taxon>Craniata</taxon>
        <taxon>Vertebrata</taxon>
        <taxon>Euteleostomi</taxon>
        <taxon>Mammalia</taxon>
        <taxon>Eutheria</taxon>
        <taxon>Euarchontoglires</taxon>
        <taxon>Primates</taxon>
        <taxon>Haplorrhini</taxon>
        <taxon>Catarrhini</taxon>
        <taxon>Cercopithecidae</taxon>
        <taxon>Cercopithecinae</taxon>
        <taxon>Macaca</taxon>
    </lineage>
</organism>
<reference evidence="1" key="3">
    <citation type="submission" date="2025-08" db="UniProtKB">
        <authorList>
            <consortium name="Ensembl"/>
        </authorList>
    </citation>
    <scope>IDENTIFICATION</scope>
    <source>
        <strain evidence="1">17573</strain>
    </source>
</reference>
<reference evidence="2" key="1">
    <citation type="journal article" date="2007" name="Science">
        <title>Evolutionary and biomedical insights from the rhesus macaque genome.</title>
        <authorList>
            <person name="Gibbs R.A."/>
            <person name="Rogers J."/>
            <person name="Katze M.G."/>
            <person name="Bumgarner R."/>
            <person name="Weinstock G.M."/>
            <person name="Mardis E.R."/>
            <person name="Remington K.A."/>
            <person name="Strausberg R.L."/>
            <person name="Venter J.C."/>
            <person name="Wilson R.K."/>
            <person name="Batzer M.A."/>
            <person name="Bustamante C.D."/>
            <person name="Eichler E.E."/>
            <person name="Hahn M.W."/>
            <person name="Hardison R.C."/>
            <person name="Makova K.D."/>
            <person name="Miller W."/>
            <person name="Milosavljevic A."/>
            <person name="Palermo R.E."/>
            <person name="Siepel A."/>
            <person name="Sikela J.M."/>
            <person name="Attaway T."/>
            <person name="Bell S."/>
            <person name="Bernard K.E."/>
            <person name="Buhay C.J."/>
            <person name="Chandrabose M.N."/>
            <person name="Dao M."/>
            <person name="Davis C."/>
            <person name="Delehaunty K.D."/>
            <person name="Ding Y."/>
            <person name="Dinh H.H."/>
            <person name="Dugan-Rocha S."/>
            <person name="Fulton L.A."/>
            <person name="Gabisi R.A."/>
            <person name="Garner T.T."/>
            <person name="Godfrey J."/>
            <person name="Hawes A.C."/>
            <person name="Hernandez J."/>
            <person name="Hines S."/>
            <person name="Holder M."/>
            <person name="Hume J."/>
            <person name="Jhangiani S.N."/>
            <person name="Joshi V."/>
            <person name="Khan Z.M."/>
            <person name="Kirkness E.F."/>
            <person name="Cree A."/>
            <person name="Fowler R.G."/>
            <person name="Lee S."/>
            <person name="Lewis L.R."/>
            <person name="Li Z."/>
            <person name="Liu Y.-S."/>
            <person name="Moore S.M."/>
            <person name="Muzny D."/>
            <person name="Nazareth L.V."/>
            <person name="Ngo D.N."/>
            <person name="Okwuonu G.O."/>
            <person name="Pai G."/>
            <person name="Parker D."/>
            <person name="Paul H.A."/>
            <person name="Pfannkoch C."/>
            <person name="Pohl C.S."/>
            <person name="Rogers Y.-H.C."/>
            <person name="Ruiz S.J."/>
            <person name="Sabo A."/>
            <person name="Santibanez J."/>
            <person name="Schneider B.W."/>
            <person name="Smith S.M."/>
            <person name="Sodergren E."/>
            <person name="Svatek A.F."/>
            <person name="Utterback T.R."/>
            <person name="Vattathil S."/>
            <person name="Warren W."/>
            <person name="White C.S."/>
            <person name="Chinwalla A.T."/>
            <person name="Feng Y."/>
            <person name="Halpern A.L."/>
            <person name="Hillier L.W."/>
            <person name="Huang X."/>
            <person name="Minx P."/>
            <person name="Nelson J.O."/>
            <person name="Pepin K.H."/>
            <person name="Qin X."/>
            <person name="Sutton G.G."/>
            <person name="Venter E."/>
            <person name="Walenz B.P."/>
            <person name="Wallis J.W."/>
            <person name="Worley K.C."/>
            <person name="Yang S.-P."/>
            <person name="Jones S.M."/>
            <person name="Marra M.A."/>
            <person name="Rocchi M."/>
            <person name="Schein J.E."/>
            <person name="Baertsch R."/>
            <person name="Clarke L."/>
            <person name="Csuros M."/>
            <person name="Glasscock J."/>
            <person name="Harris R.A."/>
            <person name="Havlak P."/>
            <person name="Jackson A.R."/>
            <person name="Jiang H."/>
            <person name="Liu Y."/>
            <person name="Messina D.N."/>
            <person name="Shen Y."/>
            <person name="Song H.X.-Z."/>
            <person name="Wylie T."/>
            <person name="Zhang L."/>
            <person name="Birney E."/>
            <person name="Han K."/>
            <person name="Konkel M.K."/>
            <person name="Lee J."/>
            <person name="Smit A.F.A."/>
            <person name="Ullmer B."/>
            <person name="Wang H."/>
            <person name="Xing J."/>
            <person name="Burhans R."/>
            <person name="Cheng Z."/>
            <person name="Karro J.E."/>
            <person name="Ma J."/>
            <person name="Raney B."/>
            <person name="She X."/>
            <person name="Cox M.J."/>
            <person name="Demuth J.P."/>
            <person name="Dumas L.J."/>
            <person name="Han S.-G."/>
            <person name="Hopkins J."/>
            <person name="Karimpour-Fard A."/>
            <person name="Kim Y.H."/>
            <person name="Pollack J.R."/>
            <person name="Vinar T."/>
            <person name="Addo-Quaye C."/>
            <person name="Degenhardt J."/>
            <person name="Denby A."/>
            <person name="Hubisz M.J."/>
            <person name="Indap A."/>
            <person name="Kosiol C."/>
            <person name="Lahn B.T."/>
            <person name="Lawson H.A."/>
            <person name="Marklein A."/>
            <person name="Nielsen R."/>
            <person name="Vallender E.J."/>
            <person name="Clark A.G."/>
            <person name="Ferguson B."/>
            <person name="Hernandez R.D."/>
            <person name="Hirani K."/>
            <person name="Kehrer-Sawatzki H."/>
            <person name="Kolb J."/>
            <person name="Patil S."/>
            <person name="Pu L.-L."/>
            <person name="Ren Y."/>
            <person name="Smith D.G."/>
            <person name="Wheeler D.A."/>
            <person name="Schenck I."/>
            <person name="Ball E.V."/>
            <person name="Chen R."/>
            <person name="Cooper D.N."/>
            <person name="Giardine B."/>
            <person name="Hsu F."/>
            <person name="Kent W.J."/>
            <person name="Lesk A."/>
            <person name="Nelson D.L."/>
            <person name="O'brien W.E."/>
            <person name="Pruefer K."/>
            <person name="Stenson P.D."/>
            <person name="Wallace J.C."/>
            <person name="Ke H."/>
            <person name="Liu X.-M."/>
            <person name="Wang P."/>
            <person name="Xiang A.P."/>
            <person name="Yang F."/>
            <person name="Barber G.P."/>
            <person name="Haussler D."/>
            <person name="Karolchik D."/>
            <person name="Kern A.D."/>
            <person name="Kuhn R.M."/>
            <person name="Smith K.E."/>
            <person name="Zwieg A.S."/>
        </authorList>
    </citation>
    <scope>NUCLEOTIDE SEQUENCE [LARGE SCALE GENOMIC DNA]</scope>
    <source>
        <strain evidence="2">17573</strain>
    </source>
</reference>
<protein>
    <submittedName>
        <fullName evidence="1">Uncharacterized protein</fullName>
    </submittedName>
</protein>
<name>A0A5F7ZAA0_MACMU</name>
<evidence type="ECO:0000313" key="1">
    <source>
        <dbReference type="Ensembl" id="ENSMMUP00000061549.1"/>
    </source>
</evidence>
<reference evidence="1" key="2">
    <citation type="submission" date="2019-01" db="EMBL/GenBank/DDBJ databases">
        <authorList>
            <person name="Graves T."/>
            <person name="Eichler E.E."/>
            <person name="Wilson R.K."/>
        </authorList>
    </citation>
    <scope>NUCLEOTIDE SEQUENCE [LARGE SCALE GENOMIC DNA]</scope>
    <source>
        <strain evidence="1">17573</strain>
    </source>
</reference>
<proteinExistence type="predicted"/>
<dbReference type="PANTHER" id="PTHR12138:SF135">
    <property type="entry name" value="SAM DOMAIN-CONTAINING PROTEIN"/>
    <property type="match status" value="1"/>
</dbReference>
<dbReference type="Bgee" id="ENSMMUG00000052116">
    <property type="expression patterns" value="Expressed in olfactory segment of nasal mucosa and 1 other cell type or tissue"/>
</dbReference>
<dbReference type="Proteomes" id="UP000006718">
    <property type="component" value="Chromosome 20"/>
</dbReference>
<dbReference type="PRINTS" id="PR02045">
    <property type="entry name" value="F138DOMAIN"/>
</dbReference>
<accession>A0A5F7ZAA0</accession>